<dbReference type="Gene3D" id="1.10.3330.10">
    <property type="entry name" value="Oxo-4-hydroxy-4-carboxy-5-ureidoimidazoline decarboxylase"/>
    <property type="match status" value="1"/>
</dbReference>
<keyword evidence="10" id="KW-1185">Reference proteome</keyword>
<evidence type="ECO:0000259" key="8">
    <source>
        <dbReference type="Pfam" id="PF09349"/>
    </source>
</evidence>
<evidence type="ECO:0000256" key="7">
    <source>
        <dbReference type="SAM" id="MobiDB-lite"/>
    </source>
</evidence>
<gene>
    <name evidence="9" type="primary">uraD</name>
    <name evidence="9" type="ORF">FH969_04470</name>
</gene>
<dbReference type="InterPro" id="IPR017595">
    <property type="entry name" value="OHCU_decarboxylase-2"/>
</dbReference>
<comment type="catalytic activity">
    <reaction evidence="1">
        <text>5-hydroxy-2-oxo-4-ureido-2,5-dihydro-1H-imidazole-5-carboxylate + H(+) = (S)-allantoin + CO2</text>
        <dbReference type="Rhea" id="RHEA:26301"/>
        <dbReference type="ChEBI" id="CHEBI:15378"/>
        <dbReference type="ChEBI" id="CHEBI:15678"/>
        <dbReference type="ChEBI" id="CHEBI:16526"/>
        <dbReference type="ChEBI" id="CHEBI:58639"/>
        <dbReference type="EC" id="4.1.1.97"/>
    </reaction>
</comment>
<dbReference type="OrthoDB" id="5243781at2"/>
<accession>A0A5C5BEG6</accession>
<name>A0A5C5BEG6_9MICO</name>
<dbReference type="Pfam" id="PF09349">
    <property type="entry name" value="OHCU_decarbox"/>
    <property type="match status" value="1"/>
</dbReference>
<protein>
    <recommendedName>
        <fullName evidence="3">2-oxo-4-hydroxy-4-carboxy-5-ureidoimidazoline decarboxylase</fullName>
        <ecNumber evidence="3">4.1.1.97</ecNumber>
    </recommendedName>
</protein>
<dbReference type="SUPFAM" id="SSF158694">
    <property type="entry name" value="UraD-Like"/>
    <property type="match status" value="1"/>
</dbReference>
<evidence type="ECO:0000256" key="1">
    <source>
        <dbReference type="ARBA" id="ARBA00001163"/>
    </source>
</evidence>
<dbReference type="EMBL" id="VENP01000010">
    <property type="protein sequence ID" value="TNU76192.1"/>
    <property type="molecule type" value="Genomic_DNA"/>
</dbReference>
<feature type="domain" description="Oxo-4-hydroxy-4-carboxy-5-ureidoimidazoline decarboxylase" evidence="8">
    <location>
        <begin position="7"/>
        <end position="160"/>
    </location>
</feature>
<dbReference type="PANTHER" id="PTHR43466:SF1">
    <property type="entry name" value="2-OXO-4-HYDROXY-4-CARBOXY-5-UREIDOIMIDAZOLINE DECARBOXYLASE-RELATED"/>
    <property type="match status" value="1"/>
</dbReference>
<comment type="caution">
    <text evidence="9">The sequence shown here is derived from an EMBL/GenBank/DDBJ whole genome shotgun (WGS) entry which is preliminary data.</text>
</comment>
<proteinExistence type="predicted"/>
<keyword evidence="4" id="KW-0659">Purine metabolism</keyword>
<evidence type="ECO:0000256" key="4">
    <source>
        <dbReference type="ARBA" id="ARBA00022631"/>
    </source>
</evidence>
<dbReference type="GO" id="GO:0019628">
    <property type="term" value="P:urate catabolic process"/>
    <property type="evidence" value="ECO:0007669"/>
    <property type="project" value="TreeGrafter"/>
</dbReference>
<dbReference type="NCBIfam" id="TIGR03180">
    <property type="entry name" value="UraD_2"/>
    <property type="match status" value="1"/>
</dbReference>
<dbReference type="RefSeq" id="WP_139986277.1">
    <property type="nucleotide sequence ID" value="NZ_VENP01000010.1"/>
</dbReference>
<organism evidence="9 10">
    <name type="scientific">Miniimonas arenae</name>
    <dbReference type="NCBI Taxonomy" id="676201"/>
    <lineage>
        <taxon>Bacteria</taxon>
        <taxon>Bacillati</taxon>
        <taxon>Actinomycetota</taxon>
        <taxon>Actinomycetes</taxon>
        <taxon>Micrococcales</taxon>
        <taxon>Beutenbergiaceae</taxon>
        <taxon>Miniimonas</taxon>
    </lineage>
</organism>
<evidence type="ECO:0000256" key="6">
    <source>
        <dbReference type="ARBA" id="ARBA00023239"/>
    </source>
</evidence>
<keyword evidence="6 9" id="KW-0456">Lyase</keyword>
<dbReference type="InterPro" id="IPR018020">
    <property type="entry name" value="OHCU_decarboxylase"/>
</dbReference>
<comment type="pathway">
    <text evidence="2">Purine metabolism; urate degradation; (S)-allantoin from urate: step 3/3.</text>
</comment>
<evidence type="ECO:0000313" key="9">
    <source>
        <dbReference type="EMBL" id="TNU76192.1"/>
    </source>
</evidence>
<evidence type="ECO:0000313" key="10">
    <source>
        <dbReference type="Proteomes" id="UP000313849"/>
    </source>
</evidence>
<dbReference type="NCBIfam" id="NF010372">
    <property type="entry name" value="PRK13798.1"/>
    <property type="match status" value="1"/>
</dbReference>
<dbReference type="AlphaFoldDB" id="A0A5C5BEG6"/>
<evidence type="ECO:0000256" key="2">
    <source>
        <dbReference type="ARBA" id="ARBA00004754"/>
    </source>
</evidence>
<feature type="region of interest" description="Disordered" evidence="7">
    <location>
        <begin position="67"/>
        <end position="96"/>
    </location>
</feature>
<reference evidence="9 10" key="1">
    <citation type="submission" date="2019-06" db="EMBL/GenBank/DDBJ databases">
        <title>Draft genome sequence of Miniimonas arenae KCTC 19750T isolated from sea sand.</title>
        <authorList>
            <person name="Park S.-J."/>
        </authorList>
    </citation>
    <scope>NUCLEOTIDE SEQUENCE [LARGE SCALE GENOMIC DNA]</scope>
    <source>
        <strain evidence="9 10">KCTC 19750</strain>
    </source>
</reference>
<dbReference type="Proteomes" id="UP000313849">
    <property type="component" value="Unassembled WGS sequence"/>
</dbReference>
<dbReference type="EC" id="4.1.1.97" evidence="3"/>
<dbReference type="InterPro" id="IPR036778">
    <property type="entry name" value="OHCU_decarboxylase_sf"/>
</dbReference>
<sequence>MTIDEFNALDGDGATALVLTAAAVPTWASAVVARRPYPDVAALLAAADSLAEHWAQPEVDAALADHPRIGERPHGSGAAADHSRREQAAVGTAPDTVRERVATGNRAYEERFGRIFLIRAAGRSPREILNELERRLTNDPATEVAEVADQLREITRLRLAGAFA</sequence>
<evidence type="ECO:0000256" key="3">
    <source>
        <dbReference type="ARBA" id="ARBA00012257"/>
    </source>
</evidence>
<dbReference type="GO" id="GO:0051997">
    <property type="term" value="F:2-oxo-4-hydroxy-4-carboxy-5-ureidoimidazoline decarboxylase activity"/>
    <property type="evidence" value="ECO:0007669"/>
    <property type="project" value="UniProtKB-EC"/>
</dbReference>
<dbReference type="GO" id="GO:0006144">
    <property type="term" value="P:purine nucleobase metabolic process"/>
    <property type="evidence" value="ECO:0007669"/>
    <property type="project" value="UniProtKB-KW"/>
</dbReference>
<dbReference type="PANTHER" id="PTHR43466">
    <property type="entry name" value="2-OXO-4-HYDROXY-4-CARBOXY-5-UREIDOIMIDAZOLINE DECARBOXYLASE-RELATED"/>
    <property type="match status" value="1"/>
</dbReference>
<evidence type="ECO:0000256" key="5">
    <source>
        <dbReference type="ARBA" id="ARBA00022793"/>
    </source>
</evidence>
<keyword evidence="5" id="KW-0210">Decarboxylase</keyword>